<dbReference type="GO" id="GO:0019867">
    <property type="term" value="C:outer membrane"/>
    <property type="evidence" value="ECO:0007669"/>
    <property type="project" value="InterPro"/>
</dbReference>
<keyword evidence="2" id="KW-0732">Signal</keyword>
<evidence type="ECO:0000259" key="3">
    <source>
        <dbReference type="Pfam" id="PF05662"/>
    </source>
</evidence>
<dbReference type="STRING" id="488533.SAMN04487960_10457"/>
<evidence type="ECO:0000313" key="5">
    <source>
        <dbReference type="EMBL" id="SDX52872.1"/>
    </source>
</evidence>
<keyword evidence="6" id="KW-1185">Reference proteome</keyword>
<dbReference type="OrthoDB" id="4463518at2"/>
<dbReference type="AlphaFoldDB" id="A0A1H2W5N3"/>
<evidence type="ECO:0000313" key="6">
    <source>
        <dbReference type="Proteomes" id="UP000199675"/>
    </source>
</evidence>
<proteinExistence type="predicted"/>
<sequence length="211" mass="22529">MGALRLIAGGLAMTLTVVASADEVILDDLIVPFSMCVGSDCVDGEDFDFDTLRLKSPTPQIHFWDTSNTASFPIEDWSMGITDGGTASRTSFFVRSETASQDVLVISPDGDVALGAGAGLVEGAVSVGNLGNERRVSHVADAIDDTDAVNLRQFEAFQATAEATAQQDIEALNNRLDGFEARMTAMLDRLDRIADKVAQTQAIDQDGDSWH</sequence>
<dbReference type="Proteomes" id="UP000199675">
    <property type="component" value="Unassembled WGS sequence"/>
</dbReference>
<evidence type="ECO:0000256" key="2">
    <source>
        <dbReference type="SAM" id="SignalP"/>
    </source>
</evidence>
<dbReference type="SUPFAM" id="SSF101967">
    <property type="entry name" value="Adhesin YadA, collagen-binding domain"/>
    <property type="match status" value="1"/>
</dbReference>
<feature type="chain" id="PRO_5015065407" description="Trimeric autotransporter adhesin YadA-like stalk domain-containing protein" evidence="2">
    <location>
        <begin position="22"/>
        <end position="211"/>
    </location>
</feature>
<accession>A0A1H2W5N3</accession>
<feature type="signal peptide" evidence="2">
    <location>
        <begin position="1"/>
        <end position="21"/>
    </location>
</feature>
<dbReference type="EMBL" id="FNNE01000010">
    <property type="protein sequence ID" value="SDX52872.1"/>
    <property type="molecule type" value="Genomic_DNA"/>
</dbReference>
<evidence type="ECO:0000256" key="1">
    <source>
        <dbReference type="SAM" id="Coils"/>
    </source>
</evidence>
<dbReference type="InterPro" id="IPR008635">
    <property type="entry name" value="Coiled_stalk_dom"/>
</dbReference>
<dbReference type="EMBL" id="FNNE01000004">
    <property type="protein sequence ID" value="SDW75776.1"/>
    <property type="molecule type" value="Genomic_DNA"/>
</dbReference>
<name>A0A1H2W5N3_9GAMM</name>
<evidence type="ECO:0000313" key="4">
    <source>
        <dbReference type="EMBL" id="SDW75776.1"/>
    </source>
</evidence>
<feature type="coiled-coil region" evidence="1">
    <location>
        <begin position="162"/>
        <end position="189"/>
    </location>
</feature>
<dbReference type="Pfam" id="PF05662">
    <property type="entry name" value="YadA_stalk"/>
    <property type="match status" value="1"/>
</dbReference>
<gene>
    <name evidence="4" type="ORF">SAMN04487960_10457</name>
    <name evidence="5" type="ORF">SAMN04487960_110156</name>
</gene>
<organism evidence="4 6">
    <name type="scientific">Marinobacter mobilis</name>
    <dbReference type="NCBI Taxonomy" id="488533"/>
    <lineage>
        <taxon>Bacteria</taxon>
        <taxon>Pseudomonadati</taxon>
        <taxon>Pseudomonadota</taxon>
        <taxon>Gammaproteobacteria</taxon>
        <taxon>Pseudomonadales</taxon>
        <taxon>Marinobacteraceae</taxon>
        <taxon>Marinobacter</taxon>
    </lineage>
</organism>
<keyword evidence="1" id="KW-0175">Coiled coil</keyword>
<protein>
    <recommendedName>
        <fullName evidence="3">Trimeric autotransporter adhesin YadA-like stalk domain-containing protein</fullName>
    </recommendedName>
</protein>
<dbReference type="InterPro" id="IPR011049">
    <property type="entry name" value="Serralysin-like_metalloprot_C"/>
</dbReference>
<dbReference type="Gene3D" id="2.150.10.10">
    <property type="entry name" value="Serralysin-like metalloprotease, C-terminal"/>
    <property type="match status" value="1"/>
</dbReference>
<feature type="domain" description="Trimeric autotransporter adhesin YadA-like stalk" evidence="3">
    <location>
        <begin position="135"/>
        <end position="171"/>
    </location>
</feature>
<reference evidence="4 6" key="1">
    <citation type="submission" date="2016-10" db="EMBL/GenBank/DDBJ databases">
        <authorList>
            <person name="de Groot N.N."/>
        </authorList>
    </citation>
    <scope>NUCLEOTIDE SEQUENCE [LARGE SCALE GENOMIC DNA]</scope>
    <source>
        <strain evidence="4 6">CGMCC 1.7059</strain>
    </source>
</reference>